<feature type="transmembrane region" description="Helical" evidence="8">
    <location>
        <begin position="55"/>
        <end position="77"/>
    </location>
</feature>
<dbReference type="Gene3D" id="6.10.340.10">
    <property type="match status" value="1"/>
</dbReference>
<evidence type="ECO:0000256" key="4">
    <source>
        <dbReference type="ARBA" id="ARBA00022553"/>
    </source>
</evidence>
<dbReference type="InterPro" id="IPR003660">
    <property type="entry name" value="HAMP_dom"/>
</dbReference>
<keyword evidence="4" id="KW-0597">Phosphoprotein</keyword>
<dbReference type="Proteomes" id="UP000885792">
    <property type="component" value="Unassembled WGS sequence"/>
</dbReference>
<organism evidence="10">
    <name type="scientific">Aquifex aeolicus</name>
    <dbReference type="NCBI Taxonomy" id="63363"/>
    <lineage>
        <taxon>Bacteria</taxon>
        <taxon>Pseudomonadati</taxon>
        <taxon>Aquificota</taxon>
        <taxon>Aquificia</taxon>
        <taxon>Aquificales</taxon>
        <taxon>Aquificaceae</taxon>
        <taxon>Aquifex</taxon>
    </lineage>
</organism>
<dbReference type="GO" id="GO:0000155">
    <property type="term" value="F:phosphorelay sensor kinase activity"/>
    <property type="evidence" value="ECO:0007669"/>
    <property type="project" value="TreeGrafter"/>
</dbReference>
<comment type="subcellular location">
    <subcellularLocation>
        <location evidence="2">Membrane</location>
        <topology evidence="2">Multi-pass membrane protein</topology>
    </subcellularLocation>
</comment>
<dbReference type="PROSITE" id="PS50885">
    <property type="entry name" value="HAMP"/>
    <property type="match status" value="1"/>
</dbReference>
<dbReference type="GO" id="GO:0005886">
    <property type="term" value="C:plasma membrane"/>
    <property type="evidence" value="ECO:0007669"/>
    <property type="project" value="TreeGrafter"/>
</dbReference>
<dbReference type="EC" id="2.7.13.3" evidence="3"/>
<evidence type="ECO:0000256" key="3">
    <source>
        <dbReference type="ARBA" id="ARBA00012438"/>
    </source>
</evidence>
<evidence type="ECO:0000256" key="5">
    <source>
        <dbReference type="ARBA" id="ARBA00022679"/>
    </source>
</evidence>
<keyword evidence="5" id="KW-0808">Transferase</keyword>
<comment type="caution">
    <text evidence="10">The sequence shown here is derived from an EMBL/GenBank/DDBJ whole genome shotgun (WGS) entry which is preliminary data.</text>
</comment>
<evidence type="ECO:0000256" key="1">
    <source>
        <dbReference type="ARBA" id="ARBA00000085"/>
    </source>
</evidence>
<evidence type="ECO:0000259" key="9">
    <source>
        <dbReference type="PROSITE" id="PS50885"/>
    </source>
</evidence>
<dbReference type="PANTHER" id="PTHR45528">
    <property type="entry name" value="SENSOR HISTIDINE KINASE CPXA"/>
    <property type="match status" value="1"/>
</dbReference>
<proteinExistence type="predicted"/>
<keyword evidence="7 8" id="KW-0472">Membrane</keyword>
<accession>A0A7C5L824</accession>
<dbReference type="SUPFAM" id="SSF158472">
    <property type="entry name" value="HAMP domain-like"/>
    <property type="match status" value="1"/>
</dbReference>
<dbReference type="SMART" id="SM00304">
    <property type="entry name" value="HAMP"/>
    <property type="match status" value="1"/>
</dbReference>
<dbReference type="PANTHER" id="PTHR45528:SF10">
    <property type="entry name" value="METHYL-ACCEPTING CHEMOTAXIS PROTEIN"/>
    <property type="match status" value="1"/>
</dbReference>
<sequence>MISWTEGRLRIRGLLGRLTVYIIFGSVFSTLITIAVLYFVLYITEVPPHRITRTLLFAGAVVGLAFTLPIFFVRAVLYKLLIEKINRMIEAMDRVSRGDIDTPVEPQTNDEFGQMAEAFERMRVSVKEMIVRLEEEIERRKR</sequence>
<evidence type="ECO:0000313" key="10">
    <source>
        <dbReference type="EMBL" id="HHJ64568.1"/>
    </source>
</evidence>
<dbReference type="Pfam" id="PF00672">
    <property type="entry name" value="HAMP"/>
    <property type="match status" value="1"/>
</dbReference>
<evidence type="ECO:0000256" key="8">
    <source>
        <dbReference type="SAM" id="Phobius"/>
    </source>
</evidence>
<dbReference type="AlphaFoldDB" id="A0A7C5L824"/>
<keyword evidence="8" id="KW-1133">Transmembrane helix</keyword>
<protein>
    <recommendedName>
        <fullName evidence="3">histidine kinase</fullName>
        <ecNumber evidence="3">2.7.13.3</ecNumber>
    </recommendedName>
</protein>
<keyword evidence="8" id="KW-0812">Transmembrane</keyword>
<dbReference type="InterPro" id="IPR050398">
    <property type="entry name" value="HssS/ArlS-like"/>
</dbReference>
<comment type="catalytic activity">
    <reaction evidence="1">
        <text>ATP + protein L-histidine = ADP + protein N-phospho-L-histidine.</text>
        <dbReference type="EC" id="2.7.13.3"/>
    </reaction>
</comment>
<evidence type="ECO:0000256" key="2">
    <source>
        <dbReference type="ARBA" id="ARBA00004141"/>
    </source>
</evidence>
<keyword evidence="6" id="KW-0418">Kinase</keyword>
<gene>
    <name evidence="10" type="ORF">ENJ61_06635</name>
</gene>
<dbReference type="EMBL" id="DRNB01000240">
    <property type="protein sequence ID" value="HHJ64568.1"/>
    <property type="molecule type" value="Genomic_DNA"/>
</dbReference>
<feature type="domain" description="HAMP" evidence="9">
    <location>
        <begin position="79"/>
        <end position="131"/>
    </location>
</feature>
<dbReference type="CDD" id="cd06225">
    <property type="entry name" value="HAMP"/>
    <property type="match status" value="1"/>
</dbReference>
<reference evidence="10" key="1">
    <citation type="journal article" date="2020" name="mSystems">
        <title>Genome- and Community-Level Interaction Insights into Carbon Utilization and Element Cycling Functions of Hydrothermarchaeota in Hydrothermal Sediment.</title>
        <authorList>
            <person name="Zhou Z."/>
            <person name="Liu Y."/>
            <person name="Xu W."/>
            <person name="Pan J."/>
            <person name="Luo Z.H."/>
            <person name="Li M."/>
        </authorList>
    </citation>
    <scope>NUCLEOTIDE SEQUENCE [LARGE SCALE GENOMIC DNA]</scope>
    <source>
        <strain evidence="10">HyVt-501</strain>
    </source>
</reference>
<feature type="transmembrane region" description="Helical" evidence="8">
    <location>
        <begin position="20"/>
        <end position="43"/>
    </location>
</feature>
<evidence type="ECO:0000256" key="6">
    <source>
        <dbReference type="ARBA" id="ARBA00022777"/>
    </source>
</evidence>
<name>A0A7C5L824_AQUAO</name>
<evidence type="ECO:0000256" key="7">
    <source>
        <dbReference type="ARBA" id="ARBA00023136"/>
    </source>
</evidence>